<dbReference type="HOGENOM" id="CLU_2811873_0_0_1"/>
<dbReference type="AlphaFoldDB" id="E4UU84"/>
<keyword evidence="2" id="KW-1185">Reference proteome</keyword>
<evidence type="ECO:0000313" key="2">
    <source>
        <dbReference type="Proteomes" id="UP000002669"/>
    </source>
</evidence>
<name>E4UU84_ARTGP</name>
<protein>
    <submittedName>
        <fullName evidence="1">Uncharacterized protein</fullName>
    </submittedName>
</protein>
<reference evidence="2" key="1">
    <citation type="journal article" date="2012" name="MBio">
        <title>Comparative genome analysis of Trichophyton rubrum and related dermatophytes reveals candidate genes involved in infection.</title>
        <authorList>
            <person name="Martinez D.A."/>
            <person name="Oliver B.G."/>
            <person name="Graeser Y."/>
            <person name="Goldberg J.M."/>
            <person name="Li W."/>
            <person name="Martinez-Rossi N.M."/>
            <person name="Monod M."/>
            <person name="Shelest E."/>
            <person name="Barton R.C."/>
            <person name="Birch E."/>
            <person name="Brakhage A.A."/>
            <person name="Chen Z."/>
            <person name="Gurr S.J."/>
            <person name="Heiman D."/>
            <person name="Heitman J."/>
            <person name="Kosti I."/>
            <person name="Rossi A."/>
            <person name="Saif S."/>
            <person name="Samalova M."/>
            <person name="Saunders C.W."/>
            <person name="Shea T."/>
            <person name="Summerbell R.C."/>
            <person name="Xu J."/>
            <person name="Young S."/>
            <person name="Zeng Q."/>
            <person name="Birren B.W."/>
            <person name="Cuomo C.A."/>
            <person name="White T.C."/>
        </authorList>
    </citation>
    <scope>NUCLEOTIDE SEQUENCE [LARGE SCALE GENOMIC DNA]</scope>
    <source>
        <strain evidence="2">ATCC MYA-4604 / CBS 118893</strain>
    </source>
</reference>
<dbReference type="Proteomes" id="UP000002669">
    <property type="component" value="Unassembled WGS sequence"/>
</dbReference>
<sequence length="67" mass="7696">MLRYDLINFITGSRLQLEGAFRFPPRYLKERKATKKKSGQKCRLASLDFNFNIDLGVIENIGVSTES</sequence>
<gene>
    <name evidence="1" type="ORF">MGYG_03856</name>
</gene>
<evidence type="ECO:0000313" key="1">
    <source>
        <dbReference type="EMBL" id="EFR00851.1"/>
    </source>
</evidence>
<dbReference type="EMBL" id="DS989824">
    <property type="protein sequence ID" value="EFR00851.1"/>
    <property type="molecule type" value="Genomic_DNA"/>
</dbReference>
<organism evidence="2">
    <name type="scientific">Arthroderma gypseum (strain ATCC MYA-4604 / CBS 118893)</name>
    <name type="common">Microsporum gypseum</name>
    <dbReference type="NCBI Taxonomy" id="535722"/>
    <lineage>
        <taxon>Eukaryota</taxon>
        <taxon>Fungi</taxon>
        <taxon>Dikarya</taxon>
        <taxon>Ascomycota</taxon>
        <taxon>Pezizomycotina</taxon>
        <taxon>Eurotiomycetes</taxon>
        <taxon>Eurotiomycetidae</taxon>
        <taxon>Onygenales</taxon>
        <taxon>Arthrodermataceae</taxon>
        <taxon>Nannizzia</taxon>
    </lineage>
</organism>
<dbReference type="GeneID" id="10028964"/>
<accession>E4UU84</accession>
<dbReference type="InParanoid" id="E4UU84"/>
<dbReference type="RefSeq" id="XP_003173681.1">
    <property type="nucleotide sequence ID" value="XM_003173633.1"/>
</dbReference>
<dbReference type="VEuPathDB" id="FungiDB:MGYG_03856"/>
<proteinExistence type="predicted"/>